<sequence length="116" mass="13899">MEDARSLFGLIAHATHRFVSVIPLCLNAMSSFPVVWSYVQWRYEVVVTNIKIEMRNINLKFLTMLMFLMIMLCYFVFVLGWIESEEEVVRLEREEKGVNIESWWVWVVEWLMSNDD</sequence>
<protein>
    <recommendedName>
        <fullName evidence="3">Transmembrane protein</fullName>
    </recommendedName>
</protein>
<dbReference type="Proteomes" id="UP000265566">
    <property type="component" value="Chromosome 2"/>
</dbReference>
<evidence type="ECO:0008006" key="3">
    <source>
        <dbReference type="Google" id="ProtNLM"/>
    </source>
</evidence>
<evidence type="ECO:0000256" key="1">
    <source>
        <dbReference type="SAM" id="Phobius"/>
    </source>
</evidence>
<name>A0A396J3P1_MEDTR</name>
<reference evidence="2" key="1">
    <citation type="journal article" date="2018" name="Nat. Plants">
        <title>Whole-genome landscape of Medicago truncatula symbiotic genes.</title>
        <authorList>
            <person name="Pecrix Y."/>
            <person name="Gamas P."/>
            <person name="Carrere S."/>
        </authorList>
    </citation>
    <scope>NUCLEOTIDE SEQUENCE</scope>
    <source>
        <tissue evidence="2">Leaves</tissue>
    </source>
</reference>
<evidence type="ECO:0000313" key="2">
    <source>
        <dbReference type="EMBL" id="RHN72656.1"/>
    </source>
</evidence>
<keyword evidence="1" id="KW-0472">Membrane</keyword>
<dbReference type="AlphaFoldDB" id="A0A396J3P1"/>
<keyword evidence="1" id="KW-1133">Transmembrane helix</keyword>
<organism evidence="2">
    <name type="scientific">Medicago truncatula</name>
    <name type="common">Barrel medic</name>
    <name type="synonym">Medicago tribuloides</name>
    <dbReference type="NCBI Taxonomy" id="3880"/>
    <lineage>
        <taxon>Eukaryota</taxon>
        <taxon>Viridiplantae</taxon>
        <taxon>Streptophyta</taxon>
        <taxon>Embryophyta</taxon>
        <taxon>Tracheophyta</taxon>
        <taxon>Spermatophyta</taxon>
        <taxon>Magnoliopsida</taxon>
        <taxon>eudicotyledons</taxon>
        <taxon>Gunneridae</taxon>
        <taxon>Pentapetalae</taxon>
        <taxon>rosids</taxon>
        <taxon>fabids</taxon>
        <taxon>Fabales</taxon>
        <taxon>Fabaceae</taxon>
        <taxon>Papilionoideae</taxon>
        <taxon>50 kb inversion clade</taxon>
        <taxon>NPAAA clade</taxon>
        <taxon>Hologalegina</taxon>
        <taxon>IRL clade</taxon>
        <taxon>Trifolieae</taxon>
        <taxon>Medicago</taxon>
    </lineage>
</organism>
<proteinExistence type="predicted"/>
<dbReference type="Gramene" id="rna8400">
    <property type="protein sequence ID" value="RHN72656.1"/>
    <property type="gene ID" value="gene8400"/>
</dbReference>
<feature type="transmembrane region" description="Helical" evidence="1">
    <location>
        <begin position="20"/>
        <end position="39"/>
    </location>
</feature>
<accession>A0A396J3P1</accession>
<comment type="caution">
    <text evidence="2">The sequence shown here is derived from an EMBL/GenBank/DDBJ whole genome shotgun (WGS) entry which is preliminary data.</text>
</comment>
<dbReference type="EMBL" id="PSQE01000002">
    <property type="protein sequence ID" value="RHN72656.1"/>
    <property type="molecule type" value="Genomic_DNA"/>
</dbReference>
<feature type="transmembrane region" description="Helical" evidence="1">
    <location>
        <begin position="59"/>
        <end position="82"/>
    </location>
</feature>
<gene>
    <name evidence="2" type="ORF">MtrunA17_Chr2g0290141</name>
</gene>
<keyword evidence="1" id="KW-0812">Transmembrane</keyword>